<feature type="transmembrane region" description="Helical" evidence="6">
    <location>
        <begin position="170"/>
        <end position="192"/>
    </location>
</feature>
<dbReference type="EMBL" id="VKHP01000019">
    <property type="protein sequence ID" value="NEU95735.1"/>
    <property type="molecule type" value="Genomic_DNA"/>
</dbReference>
<comment type="subcellular location">
    <subcellularLocation>
        <location evidence="1">Membrane</location>
        <topology evidence="1">Multi-pass membrane protein</topology>
    </subcellularLocation>
</comment>
<dbReference type="PIRSF" id="PIRSF002457">
    <property type="entry name" value="DASS"/>
    <property type="match status" value="1"/>
</dbReference>
<keyword evidence="4 6" id="KW-1133">Transmembrane helix</keyword>
<dbReference type="PANTHER" id="PTHR42826">
    <property type="entry name" value="DICARBOXYLATE TRANSPORTER 2.1, CHLOROPLASTIC"/>
    <property type="match status" value="1"/>
</dbReference>
<protein>
    <submittedName>
        <fullName evidence="7">DASS family sodium-coupled anion symporter</fullName>
    </submittedName>
</protein>
<feature type="transmembrane region" description="Helical" evidence="6">
    <location>
        <begin position="383"/>
        <end position="410"/>
    </location>
</feature>
<dbReference type="AlphaFoldDB" id="A0A6P1BBI3"/>
<feature type="transmembrane region" description="Helical" evidence="6">
    <location>
        <begin position="349"/>
        <end position="371"/>
    </location>
</feature>
<dbReference type="Proteomes" id="UP000468531">
    <property type="component" value="Unassembled WGS sequence"/>
</dbReference>
<keyword evidence="3 6" id="KW-0812">Transmembrane</keyword>
<reference evidence="7 8" key="1">
    <citation type="journal article" date="2020" name="Arch. Microbiol.">
        <title>Bradyrhizobium uaiense sp. nov., a new highly efficient cowpea symbiont.</title>
        <authorList>
            <person name="Cabral Michel D."/>
            <person name="Azarias Guimaraes A."/>
            <person name="Martins da Costa E."/>
            <person name="Soares de Carvalho T."/>
            <person name="Balsanelli E."/>
            <person name="Willems A."/>
            <person name="Maltempi de Souza E."/>
            <person name="de Souza Moreira F.M."/>
        </authorList>
    </citation>
    <scope>NUCLEOTIDE SEQUENCE [LARGE SCALE GENOMIC DNA]</scope>
    <source>
        <strain evidence="7 8">UFLA 03-164</strain>
    </source>
</reference>
<feature type="transmembrane region" description="Helical" evidence="6">
    <location>
        <begin position="79"/>
        <end position="99"/>
    </location>
</feature>
<evidence type="ECO:0000313" key="7">
    <source>
        <dbReference type="EMBL" id="NEU95735.1"/>
    </source>
</evidence>
<dbReference type="InterPro" id="IPR030676">
    <property type="entry name" value="CitT-rel"/>
</dbReference>
<accession>A0A6P1BBI3</accession>
<dbReference type="InterPro" id="IPR001898">
    <property type="entry name" value="SLC13A/DASS"/>
</dbReference>
<feature type="transmembrane region" description="Helical" evidence="6">
    <location>
        <begin position="439"/>
        <end position="464"/>
    </location>
</feature>
<comment type="caution">
    <text evidence="7">The sequence shown here is derived from an EMBL/GenBank/DDBJ whole genome shotgun (WGS) entry which is preliminary data.</text>
</comment>
<dbReference type="GO" id="GO:0022857">
    <property type="term" value="F:transmembrane transporter activity"/>
    <property type="evidence" value="ECO:0007669"/>
    <property type="project" value="InterPro"/>
</dbReference>
<evidence type="ECO:0000256" key="5">
    <source>
        <dbReference type="ARBA" id="ARBA00023136"/>
    </source>
</evidence>
<proteinExistence type="inferred from homology"/>
<evidence type="ECO:0000256" key="6">
    <source>
        <dbReference type="SAM" id="Phobius"/>
    </source>
</evidence>
<dbReference type="NCBIfam" id="TIGR00785">
    <property type="entry name" value="dass"/>
    <property type="match status" value="1"/>
</dbReference>
<dbReference type="RefSeq" id="WP_163152242.1">
    <property type="nucleotide sequence ID" value="NZ_VKHP01000019.1"/>
</dbReference>
<feature type="transmembrane region" description="Helical" evidence="6">
    <location>
        <begin position="289"/>
        <end position="309"/>
    </location>
</feature>
<comment type="similarity">
    <text evidence="2">Belongs to the SLC13A/DASS transporter (TC 2.A.47) family. DIT1 subfamily.</text>
</comment>
<gene>
    <name evidence="7" type="ORF">FNJ47_07800</name>
</gene>
<keyword evidence="5 6" id="KW-0472">Membrane</keyword>
<organism evidence="7 8">
    <name type="scientific">Bradyrhizobium uaiense</name>
    <dbReference type="NCBI Taxonomy" id="2594946"/>
    <lineage>
        <taxon>Bacteria</taxon>
        <taxon>Pseudomonadati</taxon>
        <taxon>Pseudomonadota</taxon>
        <taxon>Alphaproteobacteria</taxon>
        <taxon>Hyphomicrobiales</taxon>
        <taxon>Nitrobacteraceae</taxon>
        <taxon>Bradyrhizobium</taxon>
    </lineage>
</organism>
<feature type="transmembrane region" description="Helical" evidence="6">
    <location>
        <begin position="267"/>
        <end position="283"/>
    </location>
</feature>
<feature type="transmembrane region" description="Helical" evidence="6">
    <location>
        <begin position="212"/>
        <end position="234"/>
    </location>
</feature>
<sequence>MKRPLTFLKPALPFMLAIGIWLTPVPAGLTPPAWHLFAVFASAIASVLIGSFPLLPSALLAVAAVVLTGTISPAKAFAGFANASVLLVVIAFLVALAVVKSGLGRRISLFMVGLFGKSSLGLAYSIVITDAIIAPGFPSNTARGGVLFPIVLSVASGSGSRPEEPEGRRLGGYLMFCGMASLSVSSALWMTATSANPLGVQIVKGFGVEIGFGKWLVVAAVPALIALLLLPWLVARIFPPGIGQTPDAPVAARKELAALGPLKRDEWITAGIFAFMILGWVFGDSLQLNSTSVAFAGLGMLLMSNVIGLRDIAEHGEALETFLWLAVLFALSGQLNELGFMGYVGQRLASYIVGLSWQMTYVILVALYVLIHYMFVSQTSQVLALLGVFVDVGIRGGVPAPLMAFALLFASSYFSVITPQGGSQNVIFVSSGYLTQPELYRLGLLVTLLFLVVFLVIGTPWILLVT</sequence>
<keyword evidence="8" id="KW-1185">Reference proteome</keyword>
<evidence type="ECO:0000256" key="1">
    <source>
        <dbReference type="ARBA" id="ARBA00004141"/>
    </source>
</evidence>
<evidence type="ECO:0000256" key="4">
    <source>
        <dbReference type="ARBA" id="ARBA00022989"/>
    </source>
</evidence>
<dbReference type="GO" id="GO:0016020">
    <property type="term" value="C:membrane"/>
    <property type="evidence" value="ECO:0007669"/>
    <property type="project" value="UniProtKB-SubCell"/>
</dbReference>
<feature type="transmembrane region" description="Helical" evidence="6">
    <location>
        <begin position="37"/>
        <end position="67"/>
    </location>
</feature>
<evidence type="ECO:0000256" key="2">
    <source>
        <dbReference type="ARBA" id="ARBA00007349"/>
    </source>
</evidence>
<name>A0A6P1BBI3_9BRAD</name>
<feature type="transmembrane region" description="Helical" evidence="6">
    <location>
        <begin position="321"/>
        <end position="343"/>
    </location>
</feature>
<evidence type="ECO:0000313" key="8">
    <source>
        <dbReference type="Proteomes" id="UP000468531"/>
    </source>
</evidence>
<dbReference type="Pfam" id="PF00939">
    <property type="entry name" value="Na_sulph_symp"/>
    <property type="match status" value="1"/>
</dbReference>
<evidence type="ECO:0000256" key="3">
    <source>
        <dbReference type="ARBA" id="ARBA00022692"/>
    </source>
</evidence>